<dbReference type="InterPro" id="IPR013968">
    <property type="entry name" value="PKS_KR"/>
</dbReference>
<dbReference type="Pfam" id="PF02801">
    <property type="entry name" value="Ketoacyl-synt_C"/>
    <property type="match status" value="1"/>
</dbReference>
<dbReference type="Pfam" id="PF16197">
    <property type="entry name" value="KAsynt_C_assoc"/>
    <property type="match status" value="1"/>
</dbReference>
<dbReference type="InterPro" id="IPR018201">
    <property type="entry name" value="Ketoacyl_synth_AS"/>
</dbReference>
<dbReference type="GO" id="GO:0006633">
    <property type="term" value="P:fatty acid biosynthetic process"/>
    <property type="evidence" value="ECO:0007669"/>
    <property type="project" value="InterPro"/>
</dbReference>
<reference evidence="14 15" key="2">
    <citation type="submission" date="2017-09" db="EMBL/GenBank/DDBJ databases">
        <title>Polyketide synthases of a Diaporthe helianthi virulent isolate.</title>
        <authorList>
            <person name="Baroncelli R."/>
        </authorList>
    </citation>
    <scope>NUCLEOTIDE SEQUENCE [LARGE SCALE GENOMIC DNA]</scope>
    <source>
        <strain evidence="14 15">7/96</strain>
    </source>
</reference>
<evidence type="ECO:0000256" key="1">
    <source>
        <dbReference type="ARBA" id="ARBA00022450"/>
    </source>
</evidence>
<dbReference type="Pfam" id="PF21089">
    <property type="entry name" value="PKS_DH_N"/>
    <property type="match status" value="1"/>
</dbReference>
<dbReference type="InterPro" id="IPR013149">
    <property type="entry name" value="ADH-like_C"/>
</dbReference>
<evidence type="ECO:0000259" key="10">
    <source>
        <dbReference type="PROSITE" id="PS50075"/>
    </source>
</evidence>
<feature type="region of interest" description="C-terminal hotdog fold" evidence="8">
    <location>
        <begin position="1193"/>
        <end position="1349"/>
    </location>
</feature>
<dbReference type="InterPro" id="IPR029063">
    <property type="entry name" value="SAM-dependent_MTases_sf"/>
</dbReference>
<dbReference type="InterPro" id="IPR020807">
    <property type="entry name" value="PKS_DH"/>
</dbReference>
<dbReference type="SUPFAM" id="SSF51735">
    <property type="entry name" value="NAD(P)-binding Rossmann-fold domains"/>
    <property type="match status" value="2"/>
</dbReference>
<evidence type="ECO:0000259" key="12">
    <source>
        <dbReference type="PROSITE" id="PS52019"/>
    </source>
</evidence>
<dbReference type="CDD" id="cd02440">
    <property type="entry name" value="AdoMet_MTases"/>
    <property type="match status" value="1"/>
</dbReference>
<feature type="domain" description="PKS/mFAS DH" evidence="12">
    <location>
        <begin position="1019"/>
        <end position="1349"/>
    </location>
</feature>
<dbReference type="GO" id="GO:0016491">
    <property type="term" value="F:oxidoreductase activity"/>
    <property type="evidence" value="ECO:0007669"/>
    <property type="project" value="UniProtKB-KW"/>
</dbReference>
<accession>A0A1I9KHU6</accession>
<evidence type="ECO:0000313" key="13">
    <source>
        <dbReference type="EMBL" id="ALP31862.1"/>
    </source>
</evidence>
<dbReference type="InterPro" id="IPR049552">
    <property type="entry name" value="PKS_DH_N"/>
</dbReference>
<keyword evidence="6" id="KW-0511">Multifunctional enzyme</keyword>
<dbReference type="Pfam" id="PF00550">
    <property type="entry name" value="PP-binding"/>
    <property type="match status" value="1"/>
</dbReference>
<dbReference type="Pfam" id="PF00109">
    <property type="entry name" value="ketoacyl-synt"/>
    <property type="match status" value="1"/>
</dbReference>
<dbReference type="OrthoDB" id="329835at2759"/>
<feature type="domain" description="Carrier" evidence="10">
    <location>
        <begin position="2573"/>
        <end position="2650"/>
    </location>
</feature>
<dbReference type="InterPro" id="IPR014043">
    <property type="entry name" value="Acyl_transferase_dom"/>
</dbReference>
<dbReference type="Gene3D" id="1.10.1200.10">
    <property type="entry name" value="ACP-like"/>
    <property type="match status" value="1"/>
</dbReference>
<dbReference type="GO" id="GO:0004315">
    <property type="term" value="F:3-oxoacyl-[acyl-carrier-protein] synthase activity"/>
    <property type="evidence" value="ECO:0007669"/>
    <property type="project" value="InterPro"/>
</dbReference>
<dbReference type="EMBL" id="MAVT02001187">
    <property type="protein sequence ID" value="POS71717.1"/>
    <property type="molecule type" value="Genomic_DNA"/>
</dbReference>
<sequence>MPTERDPVDALAIIGLSVKFPQDATTPDAFWEMLREGRSAASRVPADRFNVDAFYHPDPNRLDSFRVTDAHFMAEDPRAFDASFFNMSAAEASVLDPQQRGLLESSYHCFENAGITLPSLVGSKTAVFVACFGKDYDAFIARDIEAMSRYHATGSGSSMLANRISHAYDLRGPSITVDTACSAGLSAFHLACQSVLHGESDMSLVAAGNTYLTPESLTIPLDDAGFLSPDGRCYSFDVKANGYARGEGFGAVLVKPLRTALRDGNVIRAVIRATGVNQDGRTPSITQPSSEAQIKLIQDTYVAAGLDLATTEYVEAHGTGTPTGDPIEATSIGEAFSKGRDGDRPLYVGSVKSNIGHLEGASGLAGIIKTVLALEKAVIPPICNFERANPAIDQEKLRLAFPAKAVPWPSTGLRRASVSSFGYGGSNGHVILDDACNYLRLHGLEGLHKSVDLSQNGSTQECIQQLDEKLEEVSIRQQPSPTSSASSSTGTPDDSLKPTRASSPLTTEVSSSSASSHSLDDSDANKTTRKGILPLSAADEDGPARVARALSEYLTTDVGRTHDLKDVLHTLSENRTHHPWRTFGVVDQSGVLDLVVGENLAPAVRAGHIAPLVHFLFTGQGAQWARMGLGLLHFEPFRHALEKADAYLRQELGCEWSLMRQLELTADTGSRVEQPALAQPLTTSLQVALVDLLKSWGIAPTSVTGHSSGEIAAAYCAGALSREEAWAIAYFRGIVSEKLASSTQRPKSGMMSVGLGAEKAQTYLEEEGVADRVSVACVNSPINVTISGQTDALDIVYQRLEKDELFVRKLAVQVAYHNSRVMSEVAEEYGQMLSKALVDNLLPGDQDNSISFFSSVMAGRLTDMKELREPSYWVRNLVSPVHFSDAIGSVMQESAGVKTARNNSHFFVEIGPQAALRRPTQDTLKALSKEKYQYTNTLDAKKDDVSCLLGALGQLWCAGVNINLARVNRSCFTTLEGKDATAEPRVIADLPSYPFSRARLDWAESRLSKGFAFRPHRRHALLGLPARDWNPNEASWRHLIRHAENPWIVDHTVNGASVYPGAGIIVMAIEAARQMAESQQQSNSQDKQQRIVAYRVADVRFLRSISVDTSERGNEAQLHMRQRRDNINNTLQKWYDWRVFTMGAADEWLEAAHGSIKVEVETIGSGDEATRRRQQREFDRLRAEHDRIIEGCKYKTYPDQMYGNIRAHGMDYGPYFARLSDISYNNDGRATASLTTRDYAEKMEYANEDPCVIHPTTLDALCHLQMVSVSAGGLRSMPAMMFTHCREMWISNRLFELQGNVKLQAATTETMRGFRECECDTVALHAETREPMVIIRGERGTAITSLDHDADADPVAACYQLAYQPDLSLMTNEETFNFLMNNTFRDFALPDKNCLDRVDAIVNYYVAKTLERLEKEGFAYPTDHLAQYIEWMKRQHKANSDQESGDRAAIEVEALLLVDPAEPTEGLVRRVGQNLHDILTGKSNALQILFEGTLMQEYYSAEVFQIHCDRVGAYVELLAHTNPYLRILEVGAGTGSSAAGVLPYLTYYQGDGKKTPRIAEYMYTDISPGFFEKAQERFADYSNVMKYKKLDLEEDPIPQGFEEGSYDVVIAGNVLHATSDLAQSLRSVRRLLKPGGKFVMVEITNPQSARENFIFGLLSGWWLRALSGSSDWVFPNQGPLLTDSQWNDALKEAGFSGTDLQLKDHDKLPYHRLSTLVATAVDPASKSEELPQRTTYIVKRDDSELQTKLAETIKNLVTDHTVTVTNLSSMKGLDVSGANTIALLEANESILHDPDEDQISAIKHCAMGSRRMIWVTSGGGPQARRPEADISLGWARTVCTERGDQGVIVVSLESPEDADHSAGLITSVLRRATEDDDQSWGESELAEVGGVLQIPRVAPNGRLNDVITSRTHIPQMRACPIGPQVEKHISLSIKNPGLLDTLYFKEVAGAGAPLGEGEVEIQVMASSMNFKDVMIALGQIPSHGFGYDGAGIITRTGPNCKYTKPGDRVMFVSMTGAFSTFVHVSELLTQAMLDGMSFTVAASIPVIYSTVVFSLDYIARIRPGESVLIHSAAGGVGQAAIMVAKKRGIKDIYVTVSSETKRTLLVDMGIPPENIFYSRDASFVDDIMHATGGRGVDVVLNSLGGELLQQSWKCIKTFGRFVEIGKADILQKTGLTMEPFERNATFSAVDMYVVVENARETMKQVMTDVMDLWSKYPDEVHEPRPLHVYSAAKFEDAMRYLQSGKNIGKTVVDWSQPAEVAYRPMLQPAYKFRADASYVLAGGLGGLSREIVNWMISRGARNFICLSRSGVQGSKEAQKFIKDVEKSGATIFAPACNIARRDALEETLRECASKLPPIRGCIQGAMVLHDELMDNMTAKVWKEPLEPKYHGSLNLHELLPQELDFCIFLSSFAGVNGNGGQSNYAAGNTYQASLARHRIQKGLRGITVDLGLILEAGLANSNHFFVQSALRAGFTGVTQDQFLGLLDAVCDQAYDYTQPGAAEVIHVVDSPKQLWEKGDQSTVAWMSKPMFRNLHRLGATYDSSADGTGGNGSRSEDEVDYLSQISAAASEEEAAEIITRGLIQKLAKSLSLPEADLDPSKPAFRLGVDSLIAVEVRYWFMKQLRVEVSVLNILKDQSLSELCFSVVGDILK</sequence>
<dbReference type="SMART" id="SM00822">
    <property type="entry name" value="PKS_KR"/>
    <property type="match status" value="1"/>
</dbReference>
<dbReference type="InterPro" id="IPR014031">
    <property type="entry name" value="Ketoacyl_synth_C"/>
</dbReference>
<dbReference type="Pfam" id="PF00698">
    <property type="entry name" value="Acyl_transf_1"/>
    <property type="match status" value="1"/>
</dbReference>
<dbReference type="CDD" id="cd05195">
    <property type="entry name" value="enoyl_red"/>
    <property type="match status" value="1"/>
</dbReference>
<dbReference type="InterPro" id="IPR013154">
    <property type="entry name" value="ADH-like_N"/>
</dbReference>
<feature type="active site" description="Proton donor; for dehydratase activity" evidence="8">
    <location>
        <position position="1259"/>
    </location>
</feature>
<dbReference type="GO" id="GO:0004312">
    <property type="term" value="F:fatty acid synthase activity"/>
    <property type="evidence" value="ECO:0007669"/>
    <property type="project" value="TreeGrafter"/>
</dbReference>
<dbReference type="STRING" id="158607.A0A1I9KHU6"/>
<dbReference type="Gene3D" id="3.10.129.110">
    <property type="entry name" value="Polyketide synthase dehydratase"/>
    <property type="match status" value="1"/>
</dbReference>
<dbReference type="InterPro" id="IPR011032">
    <property type="entry name" value="GroES-like_sf"/>
</dbReference>
<dbReference type="SMART" id="SM00825">
    <property type="entry name" value="PKS_KS"/>
    <property type="match status" value="1"/>
</dbReference>
<dbReference type="Proteomes" id="UP000094444">
    <property type="component" value="Unassembled WGS sequence"/>
</dbReference>
<feature type="region of interest" description="Disordered" evidence="9">
    <location>
        <begin position="471"/>
        <end position="527"/>
    </location>
</feature>
<evidence type="ECO:0000313" key="15">
    <source>
        <dbReference type="Proteomes" id="UP000094444"/>
    </source>
</evidence>
<keyword evidence="1" id="KW-0596">Phosphopantetheine</keyword>
<feature type="domain" description="Ketosynthase family 3 (KS3)" evidence="11">
    <location>
        <begin position="8"/>
        <end position="434"/>
    </location>
</feature>
<dbReference type="SUPFAM" id="SSF50129">
    <property type="entry name" value="GroES-like"/>
    <property type="match status" value="1"/>
</dbReference>
<dbReference type="InterPro" id="IPR049900">
    <property type="entry name" value="PKS_mFAS_DH"/>
</dbReference>
<dbReference type="Pfam" id="PF14765">
    <property type="entry name" value="PS-DH"/>
    <property type="match status" value="1"/>
</dbReference>
<dbReference type="Gene3D" id="3.90.180.10">
    <property type="entry name" value="Medium-chain alcohol dehydrogenases, catalytic domain"/>
    <property type="match status" value="1"/>
</dbReference>
<feature type="region of interest" description="N-terminal hotdog fold" evidence="8">
    <location>
        <begin position="1019"/>
        <end position="1163"/>
    </location>
</feature>
<dbReference type="Gene3D" id="3.40.47.10">
    <property type="match status" value="1"/>
</dbReference>
<dbReference type="GO" id="GO:0044550">
    <property type="term" value="P:secondary metabolite biosynthetic process"/>
    <property type="evidence" value="ECO:0007669"/>
    <property type="project" value="UniProtKB-ARBA"/>
</dbReference>
<dbReference type="Pfam" id="PF00107">
    <property type="entry name" value="ADH_zinc_N"/>
    <property type="match status" value="1"/>
</dbReference>
<dbReference type="InterPro" id="IPR056501">
    <property type="entry name" value="NAD-bd_HRPKS_sdrA"/>
</dbReference>
<dbReference type="PROSITE" id="PS52019">
    <property type="entry name" value="PKS_MFAS_DH"/>
    <property type="match status" value="1"/>
</dbReference>
<evidence type="ECO:0000256" key="2">
    <source>
        <dbReference type="ARBA" id="ARBA00022553"/>
    </source>
</evidence>
<keyword evidence="2" id="KW-0597">Phosphoprotein</keyword>
<dbReference type="InterPro" id="IPR001227">
    <property type="entry name" value="Ac_transferase_dom_sf"/>
</dbReference>
<dbReference type="PROSITE" id="PS52004">
    <property type="entry name" value="KS3_2"/>
    <property type="match status" value="1"/>
</dbReference>
<dbReference type="PROSITE" id="PS50075">
    <property type="entry name" value="CARRIER"/>
    <property type="match status" value="1"/>
</dbReference>
<dbReference type="InterPro" id="IPR020843">
    <property type="entry name" value="ER"/>
</dbReference>
<keyword evidence="3" id="KW-0808">Transferase</keyword>
<evidence type="ECO:0000259" key="11">
    <source>
        <dbReference type="PROSITE" id="PS52004"/>
    </source>
</evidence>
<feature type="compositionally biased region" description="Low complexity" evidence="9">
    <location>
        <begin position="501"/>
        <end position="517"/>
    </location>
</feature>
<dbReference type="SUPFAM" id="SSF55048">
    <property type="entry name" value="Probable ACP-binding domain of malonyl-CoA ACP transacylase"/>
    <property type="match status" value="1"/>
</dbReference>
<dbReference type="InterPro" id="IPR036736">
    <property type="entry name" value="ACP-like_sf"/>
</dbReference>
<dbReference type="PROSITE" id="PS00606">
    <property type="entry name" value="KS3_1"/>
    <property type="match status" value="1"/>
</dbReference>
<dbReference type="SMART" id="SM00826">
    <property type="entry name" value="PKS_DH"/>
    <property type="match status" value="1"/>
</dbReference>
<dbReference type="SUPFAM" id="SSF53335">
    <property type="entry name" value="S-adenosyl-L-methionine-dependent methyltransferases"/>
    <property type="match status" value="1"/>
</dbReference>
<dbReference type="GO" id="GO:1901336">
    <property type="term" value="P:lactone biosynthetic process"/>
    <property type="evidence" value="ECO:0007669"/>
    <property type="project" value="UniProtKB-ARBA"/>
</dbReference>
<dbReference type="EMBL" id="KR153148">
    <property type="protein sequence ID" value="ALP31862.1"/>
    <property type="molecule type" value="Genomic_DNA"/>
</dbReference>
<keyword evidence="4" id="KW-0521">NADP</keyword>
<feature type="compositionally biased region" description="Low complexity" evidence="9">
    <location>
        <begin position="479"/>
        <end position="493"/>
    </location>
</feature>
<dbReference type="InterPro" id="IPR014030">
    <property type="entry name" value="Ketoacyl_synth_N"/>
</dbReference>
<dbReference type="Pfam" id="PF23114">
    <property type="entry name" value="NAD-bd_HRPKS_sdrA"/>
    <property type="match status" value="1"/>
</dbReference>
<dbReference type="InterPro" id="IPR016039">
    <property type="entry name" value="Thiolase-like"/>
</dbReference>
<dbReference type="InterPro" id="IPR049551">
    <property type="entry name" value="PKS_DH_C"/>
</dbReference>
<evidence type="ECO:0000256" key="7">
    <source>
        <dbReference type="ARBA" id="ARBA00023315"/>
    </source>
</evidence>
<dbReference type="InterPro" id="IPR057326">
    <property type="entry name" value="KR_dom"/>
</dbReference>
<dbReference type="InterPro" id="IPR016036">
    <property type="entry name" value="Malonyl_transacylase_ACP-bd"/>
</dbReference>
<keyword evidence="5" id="KW-0560">Oxidoreductase</keyword>
<dbReference type="Pfam" id="PF08242">
    <property type="entry name" value="Methyltransf_12"/>
    <property type="match status" value="1"/>
</dbReference>
<evidence type="ECO:0000256" key="6">
    <source>
        <dbReference type="ARBA" id="ARBA00023268"/>
    </source>
</evidence>
<reference evidence="13" key="1">
    <citation type="submission" date="2015-04" db="EMBL/GenBank/DDBJ databases">
        <title>Dhpks1, a gene encoding a polyketide synthase of the phytopathogenic fungus Diaporthe helianthi is required to trigger sunflower stem canker toxin-mediated disease.</title>
        <authorList>
            <person name="Maimone Mancarello A.B."/>
            <person name="Pane C."/>
            <person name="Ruocco M."/>
            <person name="Cacciola S.O."/>
            <person name="Firrao G."/>
            <person name="Magnano Di San Lio G."/>
            <person name="Baroncelli R."/>
            <person name="Vannacci G."/>
            <person name="Vergara M."/>
            <person name="Scala F."/>
        </authorList>
    </citation>
    <scope>NUCLEOTIDE SEQUENCE</scope>
    <source>
        <strain evidence="13">7/96</strain>
    </source>
</reference>
<keyword evidence="7" id="KW-0012">Acyltransferase</keyword>
<dbReference type="Gene3D" id="3.40.50.150">
    <property type="entry name" value="Vaccinia Virus protein VP39"/>
    <property type="match status" value="1"/>
</dbReference>
<dbReference type="SUPFAM" id="SSF47336">
    <property type="entry name" value="ACP-like"/>
    <property type="match status" value="1"/>
</dbReference>
<organism evidence="13">
    <name type="scientific">Diaporthe helianthi</name>
    <dbReference type="NCBI Taxonomy" id="158607"/>
    <lineage>
        <taxon>Eukaryota</taxon>
        <taxon>Fungi</taxon>
        <taxon>Dikarya</taxon>
        <taxon>Ascomycota</taxon>
        <taxon>Pezizomycotina</taxon>
        <taxon>Sordariomycetes</taxon>
        <taxon>Sordariomycetidae</taxon>
        <taxon>Diaporthales</taxon>
        <taxon>Diaporthaceae</taxon>
        <taxon>Diaporthe</taxon>
    </lineage>
</organism>
<dbReference type="SMART" id="SM00823">
    <property type="entry name" value="PKS_PP"/>
    <property type="match status" value="1"/>
</dbReference>
<evidence type="ECO:0000256" key="3">
    <source>
        <dbReference type="ARBA" id="ARBA00022679"/>
    </source>
</evidence>
<dbReference type="FunFam" id="3.40.50.720:FF:000209">
    <property type="entry name" value="Polyketide synthase Pks12"/>
    <property type="match status" value="1"/>
</dbReference>
<dbReference type="InterPro" id="IPR032821">
    <property type="entry name" value="PKS_assoc"/>
</dbReference>
<name>A0A1I9KHU6_DIAHE</name>
<proteinExistence type="predicted"/>
<dbReference type="Gene3D" id="3.40.366.10">
    <property type="entry name" value="Malonyl-Coenzyme A Acyl Carrier Protein, domain 2"/>
    <property type="match status" value="1"/>
</dbReference>
<dbReference type="Gene3D" id="3.30.70.3290">
    <property type="match status" value="1"/>
</dbReference>
<evidence type="ECO:0000256" key="4">
    <source>
        <dbReference type="ARBA" id="ARBA00022857"/>
    </source>
</evidence>
<dbReference type="SMART" id="SM00829">
    <property type="entry name" value="PKS_ER"/>
    <property type="match status" value="1"/>
</dbReference>
<dbReference type="InterPro" id="IPR009081">
    <property type="entry name" value="PP-bd_ACP"/>
</dbReference>
<dbReference type="InterPro" id="IPR020841">
    <property type="entry name" value="PKS_Beta-ketoAc_synthase_dom"/>
</dbReference>
<dbReference type="SUPFAM" id="SSF53901">
    <property type="entry name" value="Thiolase-like"/>
    <property type="match status" value="1"/>
</dbReference>
<gene>
    <name evidence="13" type="primary">PKS38</name>
    <name evidence="14" type="ORF">DHEL01_v209887</name>
</gene>
<dbReference type="PANTHER" id="PTHR43775">
    <property type="entry name" value="FATTY ACID SYNTHASE"/>
    <property type="match status" value="1"/>
</dbReference>
<dbReference type="InterPro" id="IPR042104">
    <property type="entry name" value="PKS_dehydratase_sf"/>
</dbReference>
<keyword evidence="15" id="KW-1185">Reference proteome</keyword>
<dbReference type="InterPro" id="IPR036291">
    <property type="entry name" value="NAD(P)-bd_dom_sf"/>
</dbReference>
<dbReference type="CDD" id="cd00833">
    <property type="entry name" value="PKS"/>
    <property type="match status" value="1"/>
</dbReference>
<dbReference type="Gene3D" id="3.40.50.720">
    <property type="entry name" value="NAD(P)-binding Rossmann-like Domain"/>
    <property type="match status" value="1"/>
</dbReference>
<feature type="active site" description="Proton acceptor; for dehydratase activity" evidence="8">
    <location>
        <position position="1051"/>
    </location>
</feature>
<evidence type="ECO:0000256" key="9">
    <source>
        <dbReference type="SAM" id="MobiDB-lite"/>
    </source>
</evidence>
<dbReference type="SMART" id="SM00827">
    <property type="entry name" value="PKS_AT"/>
    <property type="match status" value="1"/>
</dbReference>
<dbReference type="PANTHER" id="PTHR43775:SF29">
    <property type="entry name" value="ASPERFURANONE POLYKETIDE SYNTHASE AFOG-RELATED"/>
    <property type="match status" value="1"/>
</dbReference>
<dbReference type="InterPro" id="IPR020806">
    <property type="entry name" value="PKS_PP-bd"/>
</dbReference>
<dbReference type="SUPFAM" id="SSF52151">
    <property type="entry name" value="FabD/lysophospholipase-like"/>
    <property type="match status" value="1"/>
</dbReference>
<dbReference type="InterPro" id="IPR013217">
    <property type="entry name" value="Methyltransf_12"/>
</dbReference>
<protein>
    <submittedName>
        <fullName evidence="14">KR domain-containing protein</fullName>
    </submittedName>
    <submittedName>
        <fullName evidence="13">Polyketide synthase 38</fullName>
    </submittedName>
</protein>
<dbReference type="Pfam" id="PF08659">
    <property type="entry name" value="KR"/>
    <property type="match status" value="1"/>
</dbReference>
<dbReference type="Pfam" id="PF08240">
    <property type="entry name" value="ADH_N"/>
    <property type="match status" value="1"/>
</dbReference>
<dbReference type="InterPro" id="IPR050091">
    <property type="entry name" value="PKS_NRPS_Biosynth_Enz"/>
</dbReference>
<evidence type="ECO:0000313" key="14">
    <source>
        <dbReference type="EMBL" id="POS71717.1"/>
    </source>
</evidence>
<dbReference type="GO" id="GO:0031177">
    <property type="term" value="F:phosphopantetheine binding"/>
    <property type="evidence" value="ECO:0007669"/>
    <property type="project" value="InterPro"/>
</dbReference>
<dbReference type="InterPro" id="IPR016035">
    <property type="entry name" value="Acyl_Trfase/lysoPLipase"/>
</dbReference>
<evidence type="ECO:0000256" key="8">
    <source>
        <dbReference type="PROSITE-ProRule" id="PRU01363"/>
    </source>
</evidence>
<evidence type="ECO:0000256" key="5">
    <source>
        <dbReference type="ARBA" id="ARBA00023002"/>
    </source>
</evidence>